<dbReference type="GO" id="GO:0016020">
    <property type="term" value="C:membrane"/>
    <property type="evidence" value="ECO:0007669"/>
    <property type="project" value="InterPro"/>
</dbReference>
<dbReference type="AlphaFoldDB" id="A0A381ZTL8"/>
<organism evidence="1">
    <name type="scientific">marine metagenome</name>
    <dbReference type="NCBI Taxonomy" id="408172"/>
    <lineage>
        <taxon>unclassified sequences</taxon>
        <taxon>metagenomes</taxon>
        <taxon>ecological metagenomes</taxon>
    </lineage>
</organism>
<dbReference type="GO" id="GO:0046873">
    <property type="term" value="F:metal ion transmembrane transporter activity"/>
    <property type="evidence" value="ECO:0007669"/>
    <property type="project" value="InterPro"/>
</dbReference>
<dbReference type="EMBL" id="UINC01022597">
    <property type="protein sequence ID" value="SVA92549.1"/>
    <property type="molecule type" value="Genomic_DNA"/>
</dbReference>
<protein>
    <recommendedName>
        <fullName evidence="2">Magnesium and cobalt transport protein CorA</fullName>
    </recommendedName>
</protein>
<accession>A0A381ZTL8</accession>
<dbReference type="InterPro" id="IPR002523">
    <property type="entry name" value="MgTranspt_CorA/ZnTranspt_ZntB"/>
</dbReference>
<proteinExistence type="predicted"/>
<feature type="non-terminal residue" evidence="1">
    <location>
        <position position="106"/>
    </location>
</feature>
<name>A0A381ZTL8_9ZZZZ</name>
<dbReference type="SUPFAM" id="SSF143865">
    <property type="entry name" value="CorA soluble domain-like"/>
    <property type="match status" value="1"/>
</dbReference>
<evidence type="ECO:0008006" key="2">
    <source>
        <dbReference type="Google" id="ProtNLM"/>
    </source>
</evidence>
<gene>
    <name evidence="1" type="ORF">METZ01_LOCUS145403</name>
</gene>
<reference evidence="1" key="1">
    <citation type="submission" date="2018-05" db="EMBL/GenBank/DDBJ databases">
        <authorList>
            <person name="Lanie J.A."/>
            <person name="Ng W.-L."/>
            <person name="Kazmierczak K.M."/>
            <person name="Andrzejewski T.M."/>
            <person name="Davidsen T.M."/>
            <person name="Wayne K.J."/>
            <person name="Tettelin H."/>
            <person name="Glass J.I."/>
            <person name="Rusch D."/>
            <person name="Podicherti R."/>
            <person name="Tsui H.-C.T."/>
            <person name="Winkler M.E."/>
        </authorList>
    </citation>
    <scope>NUCLEOTIDE SEQUENCE</scope>
</reference>
<dbReference type="InterPro" id="IPR045861">
    <property type="entry name" value="CorA_cytoplasmic_dom"/>
</dbReference>
<evidence type="ECO:0000313" key="1">
    <source>
        <dbReference type="EMBL" id="SVA92549.1"/>
    </source>
</evidence>
<dbReference type="Pfam" id="PF01544">
    <property type="entry name" value="CorA"/>
    <property type="match status" value="1"/>
</dbReference>
<dbReference type="Gene3D" id="3.30.460.20">
    <property type="entry name" value="CorA soluble domain-like"/>
    <property type="match status" value="1"/>
</dbReference>
<sequence length="106" mass="12271">MVRSFAFTTKGALHSKDIELFLMPTLLSDTKLFLWVDLEDPTPQETDFLLKNIFHFHPLSIEDSVTESPSPKVEEYLPKEKDEFSPYLFMVIHAVDYSRKDGVFAT</sequence>